<gene>
    <name evidence="7" type="ORF">FKW77_009894</name>
</gene>
<evidence type="ECO:0000256" key="6">
    <source>
        <dbReference type="SAM" id="MobiDB-lite"/>
    </source>
</evidence>
<dbReference type="InterPro" id="IPR002994">
    <property type="entry name" value="Surf1/Shy1"/>
</dbReference>
<dbReference type="AlphaFoldDB" id="A0A517KXG4"/>
<dbReference type="PANTHER" id="PTHR23427">
    <property type="entry name" value="SURFEIT LOCUS PROTEIN"/>
    <property type="match status" value="1"/>
</dbReference>
<accession>A0A517KXG4</accession>
<evidence type="ECO:0000256" key="2">
    <source>
        <dbReference type="ARBA" id="ARBA00022692"/>
    </source>
</evidence>
<dbReference type="InterPro" id="IPR045214">
    <property type="entry name" value="Surf1/Surf4"/>
</dbReference>
<evidence type="ECO:0000256" key="4">
    <source>
        <dbReference type="ARBA" id="ARBA00023136"/>
    </source>
</evidence>
<dbReference type="GO" id="GO:0033617">
    <property type="term" value="P:mitochondrial respiratory chain complex IV assembly"/>
    <property type="evidence" value="ECO:0007669"/>
    <property type="project" value="TreeGrafter"/>
</dbReference>
<feature type="transmembrane region" description="Helical" evidence="5">
    <location>
        <begin position="78"/>
        <end position="97"/>
    </location>
</feature>
<evidence type="ECO:0000256" key="5">
    <source>
        <dbReference type="RuleBase" id="RU363076"/>
    </source>
</evidence>
<organism evidence="7 8">
    <name type="scientific">Venturia effusa</name>
    <dbReference type="NCBI Taxonomy" id="50376"/>
    <lineage>
        <taxon>Eukaryota</taxon>
        <taxon>Fungi</taxon>
        <taxon>Dikarya</taxon>
        <taxon>Ascomycota</taxon>
        <taxon>Pezizomycotina</taxon>
        <taxon>Dothideomycetes</taxon>
        <taxon>Pleosporomycetidae</taxon>
        <taxon>Venturiales</taxon>
        <taxon>Venturiaceae</taxon>
        <taxon>Venturia</taxon>
    </lineage>
</organism>
<keyword evidence="4 5" id="KW-0472">Membrane</keyword>
<feature type="transmembrane region" description="Helical" evidence="5">
    <location>
        <begin position="283"/>
        <end position="302"/>
    </location>
</feature>
<feature type="region of interest" description="Disordered" evidence="6">
    <location>
        <begin position="1"/>
        <end position="24"/>
    </location>
</feature>
<evidence type="ECO:0000256" key="1">
    <source>
        <dbReference type="ARBA" id="ARBA00004370"/>
    </source>
</evidence>
<dbReference type="PROSITE" id="PS50895">
    <property type="entry name" value="SURF1"/>
    <property type="match status" value="1"/>
</dbReference>
<dbReference type="Pfam" id="PF02104">
    <property type="entry name" value="SURF1"/>
    <property type="match status" value="1"/>
</dbReference>
<dbReference type="Proteomes" id="UP000316270">
    <property type="component" value="Chromosome 1"/>
</dbReference>
<evidence type="ECO:0000313" key="7">
    <source>
        <dbReference type="EMBL" id="QDS68071.1"/>
    </source>
</evidence>
<dbReference type="CDD" id="cd06662">
    <property type="entry name" value="SURF1"/>
    <property type="match status" value="1"/>
</dbReference>
<protein>
    <recommendedName>
        <fullName evidence="5">SURF1-like protein</fullName>
    </recommendedName>
</protein>
<proteinExistence type="inferred from homology"/>
<dbReference type="PANTHER" id="PTHR23427:SF2">
    <property type="entry name" value="SURFEIT LOCUS PROTEIN 1"/>
    <property type="match status" value="1"/>
</dbReference>
<dbReference type="STRING" id="50376.A0A517KXG4"/>
<keyword evidence="8" id="KW-1185">Reference proteome</keyword>
<dbReference type="EMBL" id="CP042185">
    <property type="protein sequence ID" value="QDS68071.1"/>
    <property type="molecule type" value="Genomic_DNA"/>
</dbReference>
<keyword evidence="2 5" id="KW-0812">Transmembrane</keyword>
<name>A0A517KXG4_9PEZI</name>
<comment type="function">
    <text evidence="5">Probably involved in the biogenesis of the COX complex.</text>
</comment>
<comment type="similarity">
    <text evidence="5">Belongs to the SURF1 family.</text>
</comment>
<evidence type="ECO:0000313" key="8">
    <source>
        <dbReference type="Proteomes" id="UP000316270"/>
    </source>
</evidence>
<keyword evidence="3 5" id="KW-1133">Transmembrane helix</keyword>
<sequence>MNSPRAFIRQSSTTRLSTKPPSTSKLPLRLQWRLQCARTFQKHQRRCYANAADEPGFKSVVDLPARLVSTNRRHGPGIILLALMPITAFALGCWQVHRLNWKADLIARFEDRLIRDPLELPPRIDPSAIKEFDYRRILATGTFRHDQEMLIGPRIHEGENGYLVVTPLERKNGSTILVCRGWIKKEFRDQASRPDGLPKGEVTVEGLLREPFKKNMFTPDNNPEVDEWYFPDVAQMARRTGAQPVWVEETLVGNFLEEQRREAKGIPIGRSPEVHLRNNHAQYIFTWYTLSLATAVMLWMVVKKKRSITSQRIRQNREW</sequence>
<keyword evidence="5" id="KW-0999">Mitochondrion inner membrane</keyword>
<dbReference type="GO" id="GO:0005743">
    <property type="term" value="C:mitochondrial inner membrane"/>
    <property type="evidence" value="ECO:0007669"/>
    <property type="project" value="UniProtKB-SubCell"/>
</dbReference>
<dbReference type="OrthoDB" id="10040024at2759"/>
<reference evidence="7 8" key="1">
    <citation type="submission" date="2019-07" db="EMBL/GenBank/DDBJ databases">
        <title>Finished genome of Venturia effusa.</title>
        <authorList>
            <person name="Young C.A."/>
            <person name="Cox M.P."/>
            <person name="Ganley A.R.D."/>
            <person name="David W.J."/>
        </authorList>
    </citation>
    <scope>NUCLEOTIDE SEQUENCE [LARGE SCALE GENOMIC DNA]</scope>
    <source>
        <strain evidence="8">albino</strain>
    </source>
</reference>
<keyword evidence="5" id="KW-0496">Mitochondrion</keyword>
<evidence type="ECO:0000256" key="3">
    <source>
        <dbReference type="ARBA" id="ARBA00022989"/>
    </source>
</evidence>
<comment type="subcellular location">
    <subcellularLocation>
        <location evidence="1">Membrane</location>
    </subcellularLocation>
    <subcellularLocation>
        <location evidence="5">Mitochondrion inner membrane</location>
        <topology evidence="5">Multi-pass membrane protein</topology>
    </subcellularLocation>
</comment>